<name>I3S529_LOTJA</name>
<evidence type="ECO:0000313" key="2">
    <source>
        <dbReference type="EMBL" id="AFK35371.1"/>
    </source>
</evidence>
<reference evidence="2" key="1">
    <citation type="submission" date="2012-05" db="EMBL/GenBank/DDBJ databases">
        <authorList>
            <person name="Krishnakumar V."/>
            <person name="Cheung F."/>
            <person name="Xiao Y."/>
            <person name="Chan A."/>
            <person name="Moskal W.A."/>
            <person name="Town C.D."/>
        </authorList>
    </citation>
    <scope>NUCLEOTIDE SEQUENCE</scope>
</reference>
<dbReference type="AlphaFoldDB" id="I3S529"/>
<proteinExistence type="evidence at transcript level"/>
<protein>
    <submittedName>
        <fullName evidence="2">Uncharacterized protein</fullName>
    </submittedName>
</protein>
<evidence type="ECO:0000256" key="1">
    <source>
        <dbReference type="SAM" id="MobiDB-lite"/>
    </source>
</evidence>
<feature type="compositionally biased region" description="Polar residues" evidence="1">
    <location>
        <begin position="55"/>
        <end position="72"/>
    </location>
</feature>
<feature type="region of interest" description="Disordered" evidence="1">
    <location>
        <begin position="45"/>
        <end position="72"/>
    </location>
</feature>
<dbReference type="EMBL" id="BT135576">
    <property type="protein sequence ID" value="AFK35371.1"/>
    <property type="molecule type" value="mRNA"/>
</dbReference>
<sequence length="72" mass="8400">MTYTLTHAQWREGTKKTLIICDAQLSHIILFSLVHKLEKNLASHSPLHKLRRNPNHFSSHTQRTIPYKPLNS</sequence>
<accession>I3S529</accession>
<organism evidence="2">
    <name type="scientific">Lotus japonicus</name>
    <name type="common">Lotus corniculatus var. japonicus</name>
    <dbReference type="NCBI Taxonomy" id="34305"/>
    <lineage>
        <taxon>Eukaryota</taxon>
        <taxon>Viridiplantae</taxon>
        <taxon>Streptophyta</taxon>
        <taxon>Embryophyta</taxon>
        <taxon>Tracheophyta</taxon>
        <taxon>Spermatophyta</taxon>
        <taxon>Magnoliopsida</taxon>
        <taxon>eudicotyledons</taxon>
        <taxon>Gunneridae</taxon>
        <taxon>Pentapetalae</taxon>
        <taxon>rosids</taxon>
        <taxon>fabids</taxon>
        <taxon>Fabales</taxon>
        <taxon>Fabaceae</taxon>
        <taxon>Papilionoideae</taxon>
        <taxon>50 kb inversion clade</taxon>
        <taxon>NPAAA clade</taxon>
        <taxon>Hologalegina</taxon>
        <taxon>robinioid clade</taxon>
        <taxon>Loteae</taxon>
        <taxon>Lotus</taxon>
    </lineage>
</organism>